<evidence type="ECO:0008006" key="4">
    <source>
        <dbReference type="Google" id="ProtNLM"/>
    </source>
</evidence>
<sequence>MSTEAVAIETRDDLSGLLKRIFEPVKPYYSEGFARLHFGNTGAAYPEAVAGFEGFSRMLWGLVPLLASSDETYALWERHLQGIKHGTNPQHPEYWGDVTDYDQRAVEMAAFGLALLLIPEKVWEPLSSEEKEHLSRWLAKINNVKVWDCNWLFFPVLVNLGLKRVGQPYDQQTIDENLARIEQFYVGNGWYTDGAGGHSDYYVPFAIHFYGLVYAKVMENNDPVRSASYKARAVEFAQDFIYWFAADGPAIPYGRSLTYRFAQASFWSAAVFAGIQPFSLGEMKGLIFRHLRWWFQQPIFDSKGLLTIGYTYPNMVMAENYNAPGSPYWALKTFLPLALDKDHPFWQAEEEPLPVLQKQAVQTEPHMVICRDERGQHVVAFNSGHPSSNEHTHTSAKYEKFAYSTVFGFSVPRAEWGLGQGAFDSMLALSEGDNLYRVKRYGEESSVHDQFLYAKWHPWQDVEVKTWIVPGVPWHVRIHRIETSRVLDAADGGFALGLEHGETELLPDATRCVARGVTAASGIVNLYGEGKTELIVPNANTNVLHPRTVIPTVKSRVNRGTTMLVSAVYGEVGDDCSWATVPTVQVMGETIIVSFPNRVPIEVNLGAINGE</sequence>
<dbReference type="InterPro" id="IPR016624">
    <property type="entry name" value="UCP014753"/>
</dbReference>
<dbReference type="InterPro" id="IPR049349">
    <property type="entry name" value="DUF2264_N"/>
</dbReference>
<dbReference type="PATRIC" id="fig|136160.3.peg.3439"/>
<dbReference type="InterPro" id="IPR049237">
    <property type="entry name" value="DUF2264_C"/>
</dbReference>
<evidence type="ECO:0000313" key="3">
    <source>
        <dbReference type="EMBL" id="KOO40294.1"/>
    </source>
</evidence>
<protein>
    <recommendedName>
        <fullName evidence="4">DUF2264 domain-containing protein</fullName>
    </recommendedName>
</protein>
<feature type="domain" description="DUF2264" evidence="1">
    <location>
        <begin position="10"/>
        <end position="353"/>
    </location>
</feature>
<evidence type="ECO:0000259" key="1">
    <source>
        <dbReference type="Pfam" id="PF10022"/>
    </source>
</evidence>
<reference evidence="3" key="1">
    <citation type="submission" date="2015-08" db="EMBL/GenBank/DDBJ databases">
        <title>Complete DNA Sequence of Pseudomonas syringae pv. actinidiae, the Causal Agent of Kiwifruit Canker Disease.</title>
        <authorList>
            <person name="Rikkerink E.H.A."/>
            <person name="Fineran P.C."/>
        </authorList>
    </citation>
    <scope>NUCLEOTIDE SEQUENCE</scope>
    <source>
        <strain evidence="3">DSM 13666</strain>
    </source>
</reference>
<dbReference type="AlphaFoldDB" id="A0A0M0KNA4"/>
<comment type="caution">
    <text evidence="3">The sequence shown here is derived from an EMBL/GenBank/DDBJ whole genome shotgun (WGS) entry which is preliminary data.</text>
</comment>
<gene>
    <name evidence="3" type="ORF">AMD02_14830</name>
</gene>
<name>A0A0M0KNA4_ALKHA</name>
<dbReference type="PIRSF" id="PIRSF014753">
    <property type="entry name" value="UCP014753"/>
    <property type="match status" value="1"/>
</dbReference>
<organism evidence="3">
    <name type="scientific">Halalkalibacterium halodurans</name>
    <name type="common">Bacillus halodurans</name>
    <dbReference type="NCBI Taxonomy" id="86665"/>
    <lineage>
        <taxon>Bacteria</taxon>
        <taxon>Bacillati</taxon>
        <taxon>Bacillota</taxon>
        <taxon>Bacilli</taxon>
        <taxon>Bacillales</taxon>
        <taxon>Bacillaceae</taxon>
        <taxon>Halalkalibacterium (ex Joshi et al. 2022)</taxon>
    </lineage>
</organism>
<dbReference type="Pfam" id="PF10022">
    <property type="entry name" value="DUF2264"/>
    <property type="match status" value="1"/>
</dbReference>
<accession>A0A0M0KNA4</accession>
<feature type="domain" description="DUF2264" evidence="2">
    <location>
        <begin position="363"/>
        <end position="571"/>
    </location>
</feature>
<dbReference type="Pfam" id="PF20938">
    <property type="entry name" value="DUF2264_C"/>
    <property type="match status" value="1"/>
</dbReference>
<proteinExistence type="predicted"/>
<dbReference type="PANTHER" id="PTHR35339">
    <property type="entry name" value="LINALOOL DEHYDRATASE_ISOMERASE DOMAIN-CONTAINING PROTEIN"/>
    <property type="match status" value="1"/>
</dbReference>
<dbReference type="EMBL" id="LILD01000001">
    <property type="protein sequence ID" value="KOO40294.1"/>
    <property type="molecule type" value="Genomic_DNA"/>
</dbReference>
<evidence type="ECO:0000259" key="2">
    <source>
        <dbReference type="Pfam" id="PF20938"/>
    </source>
</evidence>
<dbReference type="PANTHER" id="PTHR35339:SF4">
    <property type="entry name" value="LINALOOL DEHYDRATASE_ISOMERASE DOMAIN-CONTAINING PROTEIN"/>
    <property type="match status" value="1"/>
</dbReference>